<keyword evidence="5 9" id="KW-0697">Rotamase</keyword>
<comment type="subcellular location">
    <subcellularLocation>
        <location evidence="2">Cytoplasm</location>
    </subcellularLocation>
</comment>
<dbReference type="InterPro" id="IPR001179">
    <property type="entry name" value="PPIase_FKBP_dom"/>
</dbReference>
<evidence type="ECO:0000256" key="9">
    <source>
        <dbReference type="PROSITE-ProRule" id="PRU00277"/>
    </source>
</evidence>
<organism evidence="11 12">
    <name type="scientific">Allofranklinella schreckenbergeri</name>
    <dbReference type="NCBI Taxonomy" id="1076744"/>
    <lineage>
        <taxon>Bacteria</taxon>
        <taxon>Pseudomonadati</taxon>
        <taxon>Pseudomonadota</taxon>
        <taxon>Betaproteobacteria</taxon>
        <taxon>Burkholderiales</taxon>
        <taxon>Comamonadaceae</taxon>
        <taxon>Allofranklinella</taxon>
    </lineage>
</organism>
<evidence type="ECO:0000313" key="11">
    <source>
        <dbReference type="EMBL" id="RMW98489.1"/>
    </source>
</evidence>
<keyword evidence="12" id="KW-1185">Reference proteome</keyword>
<dbReference type="InterPro" id="IPR046357">
    <property type="entry name" value="PPIase_dom_sf"/>
</dbReference>
<evidence type="ECO:0000313" key="12">
    <source>
        <dbReference type="Proteomes" id="UP000267035"/>
    </source>
</evidence>
<evidence type="ECO:0000256" key="4">
    <source>
        <dbReference type="ARBA" id="ARBA00022490"/>
    </source>
</evidence>
<reference evidence="11 12" key="1">
    <citation type="submission" date="2018-10" db="EMBL/GenBank/DDBJ databases">
        <title>Comamonadaceae CDC group NO-1 genome sequencing and assembly.</title>
        <authorList>
            <person name="Bernier A.-M."/>
            <person name="Bernard K."/>
        </authorList>
    </citation>
    <scope>NUCLEOTIDE SEQUENCE [LARGE SCALE GENOMIC DNA]</scope>
    <source>
        <strain evidence="11 12">NML161473</strain>
    </source>
</reference>
<dbReference type="EC" id="5.2.1.8" evidence="9"/>
<dbReference type="GO" id="GO:0005737">
    <property type="term" value="C:cytoplasm"/>
    <property type="evidence" value="ECO:0007669"/>
    <property type="project" value="UniProtKB-SubCell"/>
</dbReference>
<comment type="caution">
    <text evidence="11">The sequence shown here is derived from an EMBL/GenBank/DDBJ whole genome shotgun (WGS) entry which is preliminary data.</text>
</comment>
<dbReference type="SUPFAM" id="SSF54534">
    <property type="entry name" value="FKBP-like"/>
    <property type="match status" value="1"/>
</dbReference>
<gene>
    <name evidence="11" type="ORF">EBQ25_09380</name>
</gene>
<dbReference type="PANTHER" id="PTHR47861">
    <property type="entry name" value="FKBP-TYPE PEPTIDYL-PROLYL CIS-TRANS ISOMERASE SLYD"/>
    <property type="match status" value="1"/>
</dbReference>
<evidence type="ECO:0000256" key="1">
    <source>
        <dbReference type="ARBA" id="ARBA00000971"/>
    </source>
</evidence>
<dbReference type="EMBL" id="RDQL01000012">
    <property type="protein sequence ID" value="RMW98489.1"/>
    <property type="molecule type" value="Genomic_DNA"/>
</dbReference>
<comment type="function">
    <text evidence="8">Also involved in hydrogenase metallocenter assembly, probably by participating in the nickel insertion step. This function in hydrogenase biosynthesis requires chaperone activity and the presence of the metal-binding domain, but not PPIase activity.</text>
</comment>
<sequence length="168" mass="17984">MASPTSATSATTVQPQTVVTIRYRLDDEKGRPMQSKAEQLSYLHGGYGNLLPKIEAALEGQSVGFATTVDLPPQDGFGVRDESLAQVVPRASLPPGAKVGGQLQTTDAQGRPQVLHVVKIKGEQAHLDGNHPLAGKHVRFVVRILDIRAATPEEISHGHAHGEHGHHH</sequence>
<dbReference type="PROSITE" id="PS50059">
    <property type="entry name" value="FKBP_PPIASE"/>
    <property type="match status" value="1"/>
</dbReference>
<comment type="catalytic activity">
    <reaction evidence="1 9">
        <text>[protein]-peptidylproline (omega=180) = [protein]-peptidylproline (omega=0)</text>
        <dbReference type="Rhea" id="RHEA:16237"/>
        <dbReference type="Rhea" id="RHEA-COMP:10747"/>
        <dbReference type="Rhea" id="RHEA-COMP:10748"/>
        <dbReference type="ChEBI" id="CHEBI:83833"/>
        <dbReference type="ChEBI" id="CHEBI:83834"/>
        <dbReference type="EC" id="5.2.1.8"/>
    </reaction>
</comment>
<comment type="similarity">
    <text evidence="3">Belongs to the FKBP-type PPIase family.</text>
</comment>
<evidence type="ECO:0000259" key="10">
    <source>
        <dbReference type="PROSITE" id="PS50059"/>
    </source>
</evidence>
<dbReference type="PANTHER" id="PTHR47861:SF3">
    <property type="entry name" value="FKBP-TYPE PEPTIDYL-PROLYL CIS-TRANS ISOMERASE SLYD"/>
    <property type="match status" value="1"/>
</dbReference>
<evidence type="ECO:0000256" key="8">
    <source>
        <dbReference type="ARBA" id="ARBA00037071"/>
    </source>
</evidence>
<evidence type="ECO:0000256" key="7">
    <source>
        <dbReference type="ARBA" id="ARBA00023235"/>
    </source>
</evidence>
<protein>
    <recommendedName>
        <fullName evidence="9">peptidylprolyl isomerase</fullName>
        <ecNumber evidence="9">5.2.1.8</ecNumber>
    </recommendedName>
</protein>
<evidence type="ECO:0000256" key="6">
    <source>
        <dbReference type="ARBA" id="ARBA00023186"/>
    </source>
</evidence>
<feature type="domain" description="PPIase FKBP-type" evidence="10">
    <location>
        <begin position="16"/>
        <end position="109"/>
    </location>
</feature>
<dbReference type="RefSeq" id="WP_122254333.1">
    <property type="nucleotide sequence ID" value="NZ_RDQL01000012.1"/>
</dbReference>
<evidence type="ECO:0000256" key="5">
    <source>
        <dbReference type="ARBA" id="ARBA00023110"/>
    </source>
</evidence>
<keyword evidence="7 9" id="KW-0413">Isomerase</keyword>
<evidence type="ECO:0000256" key="2">
    <source>
        <dbReference type="ARBA" id="ARBA00004496"/>
    </source>
</evidence>
<keyword evidence="4" id="KW-0963">Cytoplasm</keyword>
<dbReference type="AlphaFoldDB" id="A0A3M6Q5M2"/>
<name>A0A3M6Q5M2_9BURK</name>
<dbReference type="Gene3D" id="3.10.50.40">
    <property type="match status" value="1"/>
</dbReference>
<dbReference type="GO" id="GO:0042026">
    <property type="term" value="P:protein refolding"/>
    <property type="evidence" value="ECO:0007669"/>
    <property type="project" value="UniProtKB-ARBA"/>
</dbReference>
<evidence type="ECO:0000256" key="3">
    <source>
        <dbReference type="ARBA" id="ARBA00006577"/>
    </source>
</evidence>
<dbReference type="GO" id="GO:0003755">
    <property type="term" value="F:peptidyl-prolyl cis-trans isomerase activity"/>
    <property type="evidence" value="ECO:0007669"/>
    <property type="project" value="UniProtKB-KW"/>
</dbReference>
<accession>A0A3M6Q5M2</accession>
<dbReference type="Proteomes" id="UP000267035">
    <property type="component" value="Unassembled WGS sequence"/>
</dbReference>
<keyword evidence="6" id="KW-0143">Chaperone</keyword>
<proteinExistence type="inferred from homology"/>